<feature type="domain" description="Dynein heavy chain tail" evidence="2">
    <location>
        <begin position="1"/>
        <end position="83"/>
    </location>
</feature>
<gene>
    <name evidence="4" type="ORF">AB205_0207820</name>
</gene>
<evidence type="ECO:0000313" key="5">
    <source>
        <dbReference type="Proteomes" id="UP000228934"/>
    </source>
</evidence>
<dbReference type="PANTHER" id="PTHR45703">
    <property type="entry name" value="DYNEIN HEAVY CHAIN"/>
    <property type="match status" value="1"/>
</dbReference>
<keyword evidence="5" id="KW-1185">Reference proteome</keyword>
<reference evidence="5" key="1">
    <citation type="journal article" date="2017" name="Nat. Commun.">
        <title>The North American bullfrog draft genome provides insight into hormonal regulation of long noncoding RNA.</title>
        <authorList>
            <person name="Hammond S.A."/>
            <person name="Warren R.L."/>
            <person name="Vandervalk B.P."/>
            <person name="Kucuk E."/>
            <person name="Khan H."/>
            <person name="Gibb E.A."/>
            <person name="Pandoh P."/>
            <person name="Kirk H."/>
            <person name="Zhao Y."/>
            <person name="Jones M."/>
            <person name="Mungall A.J."/>
            <person name="Coope R."/>
            <person name="Pleasance S."/>
            <person name="Moore R.A."/>
            <person name="Holt R.A."/>
            <person name="Round J.M."/>
            <person name="Ohora S."/>
            <person name="Walle B.V."/>
            <person name="Veldhoen N."/>
            <person name="Helbing C.C."/>
            <person name="Birol I."/>
        </authorList>
    </citation>
    <scope>NUCLEOTIDE SEQUENCE [LARGE SCALE GENOMIC DNA]</scope>
</reference>
<dbReference type="Gene3D" id="1.10.287.2620">
    <property type="match status" value="1"/>
</dbReference>
<name>A0A2G9R3P4_AQUCT</name>
<dbReference type="Proteomes" id="UP000228934">
    <property type="component" value="Unassembled WGS sequence"/>
</dbReference>
<dbReference type="InterPro" id="IPR013602">
    <property type="entry name" value="Dynein_heavy_linker"/>
</dbReference>
<dbReference type="InterPro" id="IPR013594">
    <property type="entry name" value="Dynein_heavy_tail"/>
</dbReference>
<comment type="similarity">
    <text evidence="1">Belongs to the dynein heavy chain family.</text>
</comment>
<dbReference type="PANTHER" id="PTHR45703:SF4">
    <property type="entry name" value="DYNEIN AXONEMAL HEAVY CHAIN 17"/>
    <property type="match status" value="1"/>
</dbReference>
<feature type="non-terminal residue" evidence="4">
    <location>
        <position position="1"/>
    </location>
</feature>
<accession>A0A2G9R3P4</accession>
<sequence>LVSVLREVKYLQTLRMETIPKEAEDIFSTKESYRQYTANLELTTNWYNKVISTILEVEFPLVEGQLKEIDVRLKPAEETLNWKAIVQLDLVIPDMVFRPSLDLGASDGLYDIIEGLINDIYKISSLVPRVSKTSSFPNYQADMEDMVDLADMRNFLMENVQNIMSMCTEYRNSFDHYSYLYVDDRKEFMRQFLLYGHVLTAEEIEAHAEDGVPETPPTLGQFREQIDSYENIYEKVSSMEPVNVFEGWMKVDAQPFKSALLNVIKRWSLMFKQHLIDHVTNSLADLEEFIKVAERGLSKQLKEGDYNGLVEIMGQLMAVKDRQNSTDELFEPLKQTIELLKVYEQELPDEVYKQLEELPEKWNNIKKMAITVKQQVAPLQANEVTLLRRKCASFDVEQFRFREQFRKEAPFRFNSVLPYQMLDNKHMEIQKMETIMASIFESAALFEVSVPDYRQLKQCRKEVCLLKELWDMITLVTSSMDDWQTTKWREINVENMDLECKRFAKDIRNLDKEMRAWDAFLGLDNQVKNILTSLRAVAELQNPAIRERHWSQLMQATGVRFTMDEDTTLADLLKLNLHNFEDEVRGIVDKAVKEMGMEKVLKELDATWSAMNFQYEPHPRTSVPLIKSDEELIETLEDNQVQLQNLMTSKYIAFFLEEVSGWQKKLSSADSVISIWFEVQRTWSHLESIFIGSDDIRAQLPEVLVNLPFQCPL</sequence>
<protein>
    <recommendedName>
        <fullName evidence="6">Dynein heavy chain linker domain-containing protein</fullName>
    </recommendedName>
</protein>
<dbReference type="GO" id="GO:0007018">
    <property type="term" value="P:microtubule-based movement"/>
    <property type="evidence" value="ECO:0007669"/>
    <property type="project" value="InterPro"/>
</dbReference>
<proteinExistence type="inferred from homology"/>
<evidence type="ECO:0008006" key="6">
    <source>
        <dbReference type="Google" id="ProtNLM"/>
    </source>
</evidence>
<dbReference type="GO" id="GO:0051959">
    <property type="term" value="F:dynein light intermediate chain binding"/>
    <property type="evidence" value="ECO:0007669"/>
    <property type="project" value="InterPro"/>
</dbReference>
<dbReference type="EMBL" id="KV945045">
    <property type="protein sequence ID" value="PIO22455.1"/>
    <property type="molecule type" value="Genomic_DNA"/>
</dbReference>
<dbReference type="InterPro" id="IPR026983">
    <property type="entry name" value="DHC"/>
</dbReference>
<dbReference type="FunFam" id="1.10.287.2620:FF:000004">
    <property type="entry name" value="Dynein axonemal heavy chain 17"/>
    <property type="match status" value="1"/>
</dbReference>
<evidence type="ECO:0000313" key="4">
    <source>
        <dbReference type="EMBL" id="PIO22455.1"/>
    </source>
</evidence>
<dbReference type="OrthoDB" id="10251809at2759"/>
<dbReference type="FunFam" id="1.20.140.100:FF:000001">
    <property type="entry name" value="dynein heavy chain 17, axonemal"/>
    <property type="match status" value="1"/>
</dbReference>
<organism evidence="4 5">
    <name type="scientific">Aquarana catesbeiana</name>
    <name type="common">American bullfrog</name>
    <name type="synonym">Rana catesbeiana</name>
    <dbReference type="NCBI Taxonomy" id="8400"/>
    <lineage>
        <taxon>Eukaryota</taxon>
        <taxon>Metazoa</taxon>
        <taxon>Chordata</taxon>
        <taxon>Craniata</taxon>
        <taxon>Vertebrata</taxon>
        <taxon>Euteleostomi</taxon>
        <taxon>Amphibia</taxon>
        <taxon>Batrachia</taxon>
        <taxon>Anura</taxon>
        <taxon>Neobatrachia</taxon>
        <taxon>Ranoidea</taxon>
        <taxon>Ranidae</taxon>
        <taxon>Aquarana</taxon>
    </lineage>
</organism>
<dbReference type="InterPro" id="IPR042222">
    <property type="entry name" value="Dynein_2_N"/>
</dbReference>
<evidence type="ECO:0000259" key="2">
    <source>
        <dbReference type="Pfam" id="PF08385"/>
    </source>
</evidence>
<evidence type="ECO:0000259" key="3">
    <source>
        <dbReference type="Pfam" id="PF08393"/>
    </source>
</evidence>
<evidence type="ECO:0000256" key="1">
    <source>
        <dbReference type="ARBA" id="ARBA00008887"/>
    </source>
</evidence>
<dbReference type="GO" id="GO:0045505">
    <property type="term" value="F:dynein intermediate chain binding"/>
    <property type="evidence" value="ECO:0007669"/>
    <property type="project" value="InterPro"/>
</dbReference>
<feature type="domain" description="Dynein heavy chain linker" evidence="3">
    <location>
        <begin position="456"/>
        <end position="702"/>
    </location>
</feature>
<dbReference type="AlphaFoldDB" id="A0A2G9R3P4"/>
<dbReference type="Pfam" id="PF08385">
    <property type="entry name" value="DHC_N1"/>
    <property type="match status" value="1"/>
</dbReference>
<dbReference type="Pfam" id="PF08393">
    <property type="entry name" value="DHC_N2"/>
    <property type="match status" value="1"/>
</dbReference>
<dbReference type="Gene3D" id="1.20.140.100">
    <property type="entry name" value="Dynein heavy chain, N-terminal domain 2"/>
    <property type="match status" value="1"/>
</dbReference>
<dbReference type="GO" id="GO:0030286">
    <property type="term" value="C:dynein complex"/>
    <property type="evidence" value="ECO:0007669"/>
    <property type="project" value="InterPro"/>
</dbReference>